<dbReference type="OMA" id="HRAFDQC"/>
<evidence type="ECO:0000313" key="3">
    <source>
        <dbReference type="EnsemblMetazoa" id="XP_014250898.1"/>
    </source>
</evidence>
<evidence type="ECO:0000313" key="4">
    <source>
        <dbReference type="Proteomes" id="UP000494040"/>
    </source>
</evidence>
<dbReference type="SUPFAM" id="SSF110395">
    <property type="entry name" value="CutC-like"/>
    <property type="match status" value="1"/>
</dbReference>
<dbReference type="InterPro" id="IPR005627">
    <property type="entry name" value="CutC-like"/>
</dbReference>
<dbReference type="Gene3D" id="3.20.20.380">
    <property type="entry name" value="Copper homeostasis (CutC) domain"/>
    <property type="match status" value="1"/>
</dbReference>
<dbReference type="PANTHER" id="PTHR12598">
    <property type="entry name" value="COPPER HOMEOSTASIS PROTEIN CUTC"/>
    <property type="match status" value="1"/>
</dbReference>
<dbReference type="EnsemblMetazoa" id="XM_014395412.2">
    <property type="protein sequence ID" value="XP_014250898.1"/>
    <property type="gene ID" value="LOC106667449"/>
</dbReference>
<dbReference type="Pfam" id="PF03932">
    <property type="entry name" value="CutC"/>
    <property type="match status" value="1"/>
</dbReference>
<gene>
    <name evidence="3" type="primary">106667449</name>
</gene>
<dbReference type="GO" id="GO:0005507">
    <property type="term" value="F:copper ion binding"/>
    <property type="evidence" value="ECO:0007669"/>
    <property type="project" value="TreeGrafter"/>
</dbReference>
<dbReference type="Proteomes" id="UP000494040">
    <property type="component" value="Unassembled WGS sequence"/>
</dbReference>
<dbReference type="AlphaFoldDB" id="A0A8I6RSS7"/>
<dbReference type="OrthoDB" id="7392499at2759"/>
<evidence type="ECO:0000256" key="1">
    <source>
        <dbReference type="ARBA" id="ARBA00007768"/>
    </source>
</evidence>
<dbReference type="HAMAP" id="MF_00795">
    <property type="entry name" value="CutC"/>
    <property type="match status" value="1"/>
</dbReference>
<dbReference type="InterPro" id="IPR036822">
    <property type="entry name" value="CutC-like_dom_sf"/>
</dbReference>
<proteinExistence type="inferred from homology"/>
<accession>A0A8I6RSS7</accession>
<protein>
    <recommendedName>
        <fullName evidence="2">Copper homeostasis protein cutC homolog</fullName>
    </recommendedName>
</protein>
<dbReference type="KEGG" id="clec:106667449"/>
<dbReference type="PANTHER" id="PTHR12598:SF0">
    <property type="entry name" value="COPPER HOMEOSTASIS PROTEIN CUTC HOMOLOG"/>
    <property type="match status" value="1"/>
</dbReference>
<organism evidence="3 4">
    <name type="scientific">Cimex lectularius</name>
    <name type="common">Bed bug</name>
    <name type="synonym">Acanthia lectularia</name>
    <dbReference type="NCBI Taxonomy" id="79782"/>
    <lineage>
        <taxon>Eukaryota</taxon>
        <taxon>Metazoa</taxon>
        <taxon>Ecdysozoa</taxon>
        <taxon>Arthropoda</taxon>
        <taxon>Hexapoda</taxon>
        <taxon>Insecta</taxon>
        <taxon>Pterygota</taxon>
        <taxon>Neoptera</taxon>
        <taxon>Paraneoptera</taxon>
        <taxon>Hemiptera</taxon>
        <taxon>Heteroptera</taxon>
        <taxon>Panheteroptera</taxon>
        <taxon>Cimicomorpha</taxon>
        <taxon>Cimicidae</taxon>
        <taxon>Cimex</taxon>
    </lineage>
</organism>
<reference evidence="3" key="1">
    <citation type="submission" date="2022-01" db="UniProtKB">
        <authorList>
            <consortium name="EnsemblMetazoa"/>
        </authorList>
    </citation>
    <scope>IDENTIFICATION</scope>
</reference>
<sequence>MEVCVDNVFSVLNAAAGGACRLEVCSALSEGGLTPTPALLAFCKNRTSIPAFCMVRLRGGGFVYSSDEVAVMAEDAATLVGYGADGLVFGALNADRTVDEDACRRIAEAGGVPLTFHRAFDEVADPWAALDTVADLGFKRILTSGQRKTAAEGLPLLEWLSKNDRIPIMPGSGVNVSNLGEILRRTGVSEFHGSAAAEVETGGGLLRVTDSRQVKDMVAIYNSFRNQTM</sequence>
<keyword evidence="4" id="KW-1185">Reference proteome</keyword>
<name>A0A8I6RSS7_CIMLE</name>
<evidence type="ECO:0000256" key="2">
    <source>
        <dbReference type="ARBA" id="ARBA00019014"/>
    </source>
</evidence>
<comment type="similarity">
    <text evidence="1">Belongs to the CutC family.</text>
</comment>
<dbReference type="EnsemblMetazoa" id="XM_014395411.2">
    <property type="protein sequence ID" value="XP_014250897.1"/>
    <property type="gene ID" value="LOC106667449"/>
</dbReference>